<dbReference type="OrthoDB" id="6368658at2759"/>
<dbReference type="Gene3D" id="2.40.10.10">
    <property type="entry name" value="Trypsin-like serine proteases"/>
    <property type="match status" value="1"/>
</dbReference>
<evidence type="ECO:0000313" key="2">
    <source>
        <dbReference type="Proteomes" id="UP000324222"/>
    </source>
</evidence>
<proteinExistence type="predicted"/>
<sequence length="78" mass="9126">MFLTRDFVRIGEHQLSRNPDCERRVCAPFPQDIRVEEIVVHDDYNRVRGCPRCHDIALLRLATPAQLNPGGHFLMLLW</sequence>
<dbReference type="InterPro" id="IPR043504">
    <property type="entry name" value="Peptidase_S1_PA_chymotrypsin"/>
</dbReference>
<dbReference type="SUPFAM" id="SSF50494">
    <property type="entry name" value="Trypsin-like serine proteases"/>
    <property type="match status" value="1"/>
</dbReference>
<evidence type="ECO:0000313" key="1">
    <source>
        <dbReference type="EMBL" id="MPC54953.1"/>
    </source>
</evidence>
<dbReference type="EMBL" id="VSRR010012766">
    <property type="protein sequence ID" value="MPC54953.1"/>
    <property type="molecule type" value="Genomic_DNA"/>
</dbReference>
<gene>
    <name evidence="1" type="ORF">E2C01_048883</name>
</gene>
<organism evidence="1 2">
    <name type="scientific">Portunus trituberculatus</name>
    <name type="common">Swimming crab</name>
    <name type="synonym">Neptunus trituberculatus</name>
    <dbReference type="NCBI Taxonomy" id="210409"/>
    <lineage>
        <taxon>Eukaryota</taxon>
        <taxon>Metazoa</taxon>
        <taxon>Ecdysozoa</taxon>
        <taxon>Arthropoda</taxon>
        <taxon>Crustacea</taxon>
        <taxon>Multicrustacea</taxon>
        <taxon>Malacostraca</taxon>
        <taxon>Eumalacostraca</taxon>
        <taxon>Eucarida</taxon>
        <taxon>Decapoda</taxon>
        <taxon>Pleocyemata</taxon>
        <taxon>Brachyura</taxon>
        <taxon>Eubrachyura</taxon>
        <taxon>Portunoidea</taxon>
        <taxon>Portunidae</taxon>
        <taxon>Portuninae</taxon>
        <taxon>Portunus</taxon>
    </lineage>
</organism>
<dbReference type="AlphaFoldDB" id="A0A5B7GCG7"/>
<protein>
    <submittedName>
        <fullName evidence="1">Uncharacterized protein</fullName>
    </submittedName>
</protein>
<dbReference type="Proteomes" id="UP000324222">
    <property type="component" value="Unassembled WGS sequence"/>
</dbReference>
<accession>A0A5B7GCG7</accession>
<keyword evidence="2" id="KW-1185">Reference proteome</keyword>
<comment type="caution">
    <text evidence="1">The sequence shown here is derived from an EMBL/GenBank/DDBJ whole genome shotgun (WGS) entry which is preliminary data.</text>
</comment>
<dbReference type="InterPro" id="IPR009003">
    <property type="entry name" value="Peptidase_S1_PA"/>
</dbReference>
<name>A0A5B7GCG7_PORTR</name>
<reference evidence="1 2" key="1">
    <citation type="submission" date="2019-05" db="EMBL/GenBank/DDBJ databases">
        <title>Another draft genome of Portunus trituberculatus and its Hox gene families provides insights of decapod evolution.</title>
        <authorList>
            <person name="Jeong J.-H."/>
            <person name="Song I."/>
            <person name="Kim S."/>
            <person name="Choi T."/>
            <person name="Kim D."/>
            <person name="Ryu S."/>
            <person name="Kim W."/>
        </authorList>
    </citation>
    <scope>NUCLEOTIDE SEQUENCE [LARGE SCALE GENOMIC DNA]</scope>
    <source>
        <tissue evidence="1">Muscle</tissue>
    </source>
</reference>